<protein>
    <recommendedName>
        <fullName evidence="3">JmjC domain-containing protein</fullName>
    </recommendedName>
</protein>
<reference evidence="1" key="1">
    <citation type="submission" date="2023-06" db="EMBL/GenBank/DDBJ databases">
        <title>Genome-scale phylogeny and comparative genomics of the fungal order Sordariales.</title>
        <authorList>
            <consortium name="Lawrence Berkeley National Laboratory"/>
            <person name="Hensen N."/>
            <person name="Bonometti L."/>
            <person name="Westerberg I."/>
            <person name="Brannstrom I.O."/>
            <person name="Guillou S."/>
            <person name="Cros-Aarteil S."/>
            <person name="Calhoun S."/>
            <person name="Haridas S."/>
            <person name="Kuo A."/>
            <person name="Mondo S."/>
            <person name="Pangilinan J."/>
            <person name="Riley R."/>
            <person name="LaButti K."/>
            <person name="Andreopoulos B."/>
            <person name="Lipzen A."/>
            <person name="Chen C."/>
            <person name="Yanf M."/>
            <person name="Daum C."/>
            <person name="Ng V."/>
            <person name="Clum A."/>
            <person name="Steindorff A."/>
            <person name="Ohm R."/>
            <person name="Martin F."/>
            <person name="Silar P."/>
            <person name="Natvig D."/>
            <person name="Lalanne C."/>
            <person name="Gautier V."/>
            <person name="Ament-velasquez S.L."/>
            <person name="Kruys A."/>
            <person name="Hutchinson M.I."/>
            <person name="Powell A.J."/>
            <person name="Barry K."/>
            <person name="Miller A.N."/>
            <person name="Grigoriev I.V."/>
            <person name="Debuchy R."/>
            <person name="Gladieux P."/>
            <person name="Thoren M.H."/>
            <person name="Johannesson H."/>
        </authorList>
    </citation>
    <scope>NUCLEOTIDE SEQUENCE</scope>
    <source>
        <strain evidence="1">SMH3391-2</strain>
    </source>
</reference>
<gene>
    <name evidence="1" type="ORF">B0T17DRAFT_487158</name>
</gene>
<organism evidence="1 2">
    <name type="scientific">Bombardia bombarda</name>
    <dbReference type="NCBI Taxonomy" id="252184"/>
    <lineage>
        <taxon>Eukaryota</taxon>
        <taxon>Fungi</taxon>
        <taxon>Dikarya</taxon>
        <taxon>Ascomycota</taxon>
        <taxon>Pezizomycotina</taxon>
        <taxon>Sordariomycetes</taxon>
        <taxon>Sordariomycetidae</taxon>
        <taxon>Sordariales</taxon>
        <taxon>Lasiosphaeriaceae</taxon>
        <taxon>Bombardia</taxon>
    </lineage>
</organism>
<proteinExistence type="predicted"/>
<comment type="caution">
    <text evidence="1">The sequence shown here is derived from an EMBL/GenBank/DDBJ whole genome shotgun (WGS) entry which is preliminary data.</text>
</comment>
<sequence length="393" mass="43855">MKRANEAIETARDFIRTVDNPASKTRLQAQIRKYGEILGRCTPGKPITAAQYLAGEWKGATDHFVVCSSGEARSILAEATPLLPLLIPAELNTQVERLQLDRYLTILETRPTLDVHDFDAEGDLVVPERLESRYATALFRDESRGPINLLNLRGYKQNPTPSCLAGLEAYTILDAIQEESENGKAPERLLSDLSECARFQLCGNRGAFHLEHIDHHGTLTTTFSDDGEKLWPGWPGLRLEDILEWAQSGELPAGPCVGIYLGPGYLLVQPQAYLHAPLSLTDVLMTGTMHWDSRAMLKVMRLSKMEIQHPHITNEAPAKEFLGKINQIRTLWTQGHPAWPWGSEDELRQFSELVEWFSEGCTCETRCGKGCKCKGNESSCDGRCHPGKSCQNT</sequence>
<evidence type="ECO:0008006" key="3">
    <source>
        <dbReference type="Google" id="ProtNLM"/>
    </source>
</evidence>
<evidence type="ECO:0000313" key="1">
    <source>
        <dbReference type="EMBL" id="KAK0628278.1"/>
    </source>
</evidence>
<dbReference type="AlphaFoldDB" id="A0AA39X6Q4"/>
<accession>A0AA39X6Q4</accession>
<dbReference type="EMBL" id="JAULSR010000002">
    <property type="protein sequence ID" value="KAK0628278.1"/>
    <property type="molecule type" value="Genomic_DNA"/>
</dbReference>
<name>A0AA39X6Q4_9PEZI</name>
<keyword evidence="2" id="KW-1185">Reference proteome</keyword>
<dbReference type="Proteomes" id="UP001174934">
    <property type="component" value="Unassembled WGS sequence"/>
</dbReference>
<evidence type="ECO:0000313" key="2">
    <source>
        <dbReference type="Proteomes" id="UP001174934"/>
    </source>
</evidence>